<keyword evidence="3" id="KW-1185">Reference proteome</keyword>
<sequence length="209" mass="23976">MDMLDSLRRHHAANGHSYVWPDDADAKRLRRWLAEQRARKAAGTLDAETTAALEALGVDWSAHGAQWEKWERRYLELRAHVATHGNPNISQLVRGLGPWLSAQRVMYRQGVLRDGRRVLLERLGVDWNPQQRLDRRWARKLRELEVYRQKHGHCNVPRKTNPSLGIWVSAQRTARSKGLLSPERCQALEALGFAWSARRGRTAERAGAA</sequence>
<dbReference type="PANTHER" id="PTHR33418">
    <property type="entry name" value="HELICASE-ASSOCIATED"/>
    <property type="match status" value="1"/>
</dbReference>
<organism evidence="2 3">
    <name type="scientific">Natronocella acetinitrilica</name>
    <dbReference type="NCBI Taxonomy" id="414046"/>
    <lineage>
        <taxon>Bacteria</taxon>
        <taxon>Pseudomonadati</taxon>
        <taxon>Pseudomonadota</taxon>
        <taxon>Gammaproteobacteria</taxon>
        <taxon>Chromatiales</taxon>
        <taxon>Ectothiorhodospiraceae</taxon>
        <taxon>Natronocella</taxon>
    </lineage>
</organism>
<accession>A0AAE3KAE7</accession>
<dbReference type="AlphaFoldDB" id="A0AAE3KAE7"/>
<dbReference type="Pfam" id="PF03457">
    <property type="entry name" value="HA"/>
    <property type="match status" value="3"/>
</dbReference>
<evidence type="ECO:0000313" key="3">
    <source>
        <dbReference type="Proteomes" id="UP001205843"/>
    </source>
</evidence>
<dbReference type="Gene3D" id="6.10.140.530">
    <property type="match status" value="3"/>
</dbReference>
<feature type="domain" description="Helicase-associated" evidence="1">
    <location>
        <begin position="68"/>
        <end position="125"/>
    </location>
</feature>
<evidence type="ECO:0000259" key="1">
    <source>
        <dbReference type="Pfam" id="PF03457"/>
    </source>
</evidence>
<name>A0AAE3KAE7_9GAMM</name>
<evidence type="ECO:0000313" key="2">
    <source>
        <dbReference type="EMBL" id="MCP1674195.1"/>
    </source>
</evidence>
<proteinExistence type="predicted"/>
<dbReference type="EMBL" id="JALJXV010000003">
    <property type="protein sequence ID" value="MCP1674195.1"/>
    <property type="molecule type" value="Genomic_DNA"/>
</dbReference>
<feature type="domain" description="Helicase-associated" evidence="1">
    <location>
        <begin position="134"/>
        <end position="193"/>
    </location>
</feature>
<gene>
    <name evidence="2" type="ORF">J2T57_001297</name>
</gene>
<dbReference type="Proteomes" id="UP001205843">
    <property type="component" value="Unassembled WGS sequence"/>
</dbReference>
<dbReference type="InterPro" id="IPR005114">
    <property type="entry name" value="Helicase_assoc"/>
</dbReference>
<comment type="caution">
    <text evidence="2">The sequence shown here is derived from an EMBL/GenBank/DDBJ whole genome shotgun (WGS) entry which is preliminary data.</text>
</comment>
<protein>
    <recommendedName>
        <fullName evidence="1">Helicase-associated domain-containing protein</fullName>
    </recommendedName>
</protein>
<feature type="domain" description="Helicase-associated" evidence="1">
    <location>
        <begin position="2"/>
        <end position="58"/>
    </location>
</feature>
<dbReference type="RefSeq" id="WP_253475973.1">
    <property type="nucleotide sequence ID" value="NZ_JALJXV010000003.1"/>
</dbReference>
<reference evidence="2" key="1">
    <citation type="submission" date="2022-03" db="EMBL/GenBank/DDBJ databases">
        <title>Genomic Encyclopedia of Type Strains, Phase III (KMG-III): the genomes of soil and plant-associated and newly described type strains.</title>
        <authorList>
            <person name="Whitman W."/>
        </authorList>
    </citation>
    <scope>NUCLEOTIDE SEQUENCE</scope>
    <source>
        <strain evidence="2">ANL 6-2</strain>
    </source>
</reference>
<dbReference type="PANTHER" id="PTHR33418:SF1">
    <property type="entry name" value="HELICASE-ASSOCIATED DOMAIN-CONTAINING PROTEIN"/>
    <property type="match status" value="1"/>
</dbReference>